<evidence type="ECO:0000256" key="1">
    <source>
        <dbReference type="SAM" id="SignalP"/>
    </source>
</evidence>
<reference evidence="2 3" key="1">
    <citation type="submission" date="2020-08" db="EMBL/GenBank/DDBJ databases">
        <title>Genomic Encyclopedia of Type Strains, Phase IV (KMG-IV): sequencing the most valuable type-strain genomes for metagenomic binning, comparative biology and taxonomic classification.</title>
        <authorList>
            <person name="Goeker M."/>
        </authorList>
    </citation>
    <scope>NUCLEOTIDE SEQUENCE [LARGE SCALE GENOMIC DNA]</scope>
    <source>
        <strain evidence="2 3">DSM 29007</strain>
    </source>
</reference>
<organism evidence="2 3">
    <name type="scientific">Longimicrobium terrae</name>
    <dbReference type="NCBI Taxonomy" id="1639882"/>
    <lineage>
        <taxon>Bacteria</taxon>
        <taxon>Pseudomonadati</taxon>
        <taxon>Gemmatimonadota</taxon>
        <taxon>Longimicrobiia</taxon>
        <taxon>Longimicrobiales</taxon>
        <taxon>Longimicrobiaceae</taxon>
        <taxon>Longimicrobium</taxon>
    </lineage>
</organism>
<dbReference type="Proteomes" id="UP000582837">
    <property type="component" value="Unassembled WGS sequence"/>
</dbReference>
<protein>
    <recommendedName>
        <fullName evidence="4">Cohesin domain-containing protein</fullName>
    </recommendedName>
</protein>
<gene>
    <name evidence="2" type="ORF">HNQ61_005364</name>
</gene>
<dbReference type="RefSeq" id="WP_170035540.1">
    <property type="nucleotide sequence ID" value="NZ_JABDTL010000001.1"/>
</dbReference>
<dbReference type="EMBL" id="JACHIA010000028">
    <property type="protein sequence ID" value="MBB6073693.1"/>
    <property type="molecule type" value="Genomic_DNA"/>
</dbReference>
<evidence type="ECO:0000313" key="2">
    <source>
        <dbReference type="EMBL" id="MBB6073693.1"/>
    </source>
</evidence>
<feature type="signal peptide" evidence="1">
    <location>
        <begin position="1"/>
        <end position="28"/>
    </location>
</feature>
<keyword evidence="3" id="KW-1185">Reference proteome</keyword>
<dbReference type="AlphaFoldDB" id="A0A841H6X3"/>
<accession>A0A841H6X3</accession>
<evidence type="ECO:0000313" key="3">
    <source>
        <dbReference type="Proteomes" id="UP000582837"/>
    </source>
</evidence>
<feature type="chain" id="PRO_5032946602" description="Cohesin domain-containing protein" evidence="1">
    <location>
        <begin position="29"/>
        <end position="202"/>
    </location>
</feature>
<sequence>MGTGIRSRASRFGTAGLMAMGLSAPAGAAPRAIGEPGALIAERWIGTPLIETRPMETRSAQPRPARQEAGIYPVLVVVDETAAGATVELHLKRVDVAERIASYQGELVYDPAALTVSAGRIPAGITGSWNETRRGTLRFAGVAVAGIEAGPVLTLTVVTTRPLAAEAFRLRMEEVVSATGFGDLAPRLRQDGAHPALSRTRP</sequence>
<proteinExistence type="predicted"/>
<keyword evidence="1" id="KW-0732">Signal</keyword>
<evidence type="ECO:0008006" key="4">
    <source>
        <dbReference type="Google" id="ProtNLM"/>
    </source>
</evidence>
<comment type="caution">
    <text evidence="2">The sequence shown here is derived from an EMBL/GenBank/DDBJ whole genome shotgun (WGS) entry which is preliminary data.</text>
</comment>
<name>A0A841H6X3_9BACT</name>